<dbReference type="Proteomes" id="UP001161247">
    <property type="component" value="Chromosome 3"/>
</dbReference>
<dbReference type="InterPro" id="IPR017451">
    <property type="entry name" value="F-box-assoc_interact_dom"/>
</dbReference>
<dbReference type="AlphaFoldDB" id="A0AAV1CU38"/>
<dbReference type="Pfam" id="PF08268">
    <property type="entry name" value="FBA_3"/>
    <property type="match status" value="1"/>
</dbReference>
<dbReference type="NCBIfam" id="TIGR01640">
    <property type="entry name" value="F_box_assoc_1"/>
    <property type="match status" value="1"/>
</dbReference>
<dbReference type="CDD" id="cd22157">
    <property type="entry name" value="F-box_AtFBW1-like"/>
    <property type="match status" value="1"/>
</dbReference>
<dbReference type="PANTHER" id="PTHR31111">
    <property type="entry name" value="BNAA05G37150D PROTEIN-RELATED"/>
    <property type="match status" value="1"/>
</dbReference>
<sequence>MAEEEDSEVLPEEIYREILKWLPVKSLMRFQCISATWNSIIKDPTFAKSYNGGSRGLLIHDDQAFQSENSFRTNFYFSTLVGPTSQFSHYLSLSHEENKEWRATNVVDGLVCLYHRNHSWLYNIATRENLKLPDLDHRMKGSYHFGFDPASKLFKLLCIRPVSLNQAPWKCKILTIGVDSSWRDIRTSLSGITRGRGSWCSDGVIYWWNRFDWPVISHRHCTGAVAFDLVQEKFRFISLMKEDPSQTYYLPHFGTLALMGWSSVFWNGLRYKPLATHGFRRNSAGDLMEDIWVNDDLFVPSSIGAFYFEGILPNGEVLTSRPGKFPASLYLFDPNRVEMQAISVKTDPSICMGVKWSQFARCFFEENIISLKCLIPDHATVEFDSECPIRSVS</sequence>
<protein>
    <submittedName>
        <fullName evidence="2">OLC1v1035701C1</fullName>
    </submittedName>
</protein>
<dbReference type="InterPro" id="IPR001810">
    <property type="entry name" value="F-box_dom"/>
</dbReference>
<evidence type="ECO:0000313" key="2">
    <source>
        <dbReference type="EMBL" id="CAI9098962.1"/>
    </source>
</evidence>
<organism evidence="2 3">
    <name type="scientific">Oldenlandia corymbosa var. corymbosa</name>
    <dbReference type="NCBI Taxonomy" id="529605"/>
    <lineage>
        <taxon>Eukaryota</taxon>
        <taxon>Viridiplantae</taxon>
        <taxon>Streptophyta</taxon>
        <taxon>Embryophyta</taxon>
        <taxon>Tracheophyta</taxon>
        <taxon>Spermatophyta</taxon>
        <taxon>Magnoliopsida</taxon>
        <taxon>eudicotyledons</taxon>
        <taxon>Gunneridae</taxon>
        <taxon>Pentapetalae</taxon>
        <taxon>asterids</taxon>
        <taxon>lamiids</taxon>
        <taxon>Gentianales</taxon>
        <taxon>Rubiaceae</taxon>
        <taxon>Rubioideae</taxon>
        <taxon>Spermacoceae</taxon>
        <taxon>Hedyotis-Oldenlandia complex</taxon>
        <taxon>Oldenlandia</taxon>
    </lineage>
</organism>
<dbReference type="Pfam" id="PF00646">
    <property type="entry name" value="F-box"/>
    <property type="match status" value="1"/>
</dbReference>
<dbReference type="InterPro" id="IPR036047">
    <property type="entry name" value="F-box-like_dom_sf"/>
</dbReference>
<accession>A0AAV1CU38</accession>
<reference evidence="2" key="1">
    <citation type="submission" date="2023-03" db="EMBL/GenBank/DDBJ databases">
        <authorList>
            <person name="Julca I."/>
        </authorList>
    </citation>
    <scope>NUCLEOTIDE SEQUENCE</scope>
</reference>
<dbReference type="SMART" id="SM00256">
    <property type="entry name" value="FBOX"/>
    <property type="match status" value="1"/>
</dbReference>
<name>A0AAV1CU38_OLDCO</name>
<dbReference type="PANTHER" id="PTHR31111:SF138">
    <property type="entry name" value="F-BOX ASSOCIATED DOMAIN-CONTAINING PROTEIN"/>
    <property type="match status" value="1"/>
</dbReference>
<dbReference type="InterPro" id="IPR013187">
    <property type="entry name" value="F-box-assoc_dom_typ3"/>
</dbReference>
<proteinExistence type="predicted"/>
<feature type="domain" description="F-box" evidence="1">
    <location>
        <begin position="4"/>
        <end position="50"/>
    </location>
</feature>
<dbReference type="Gene3D" id="1.20.1280.50">
    <property type="match status" value="1"/>
</dbReference>
<gene>
    <name evidence="2" type="ORF">OLC1_LOCUS9065</name>
</gene>
<dbReference type="EMBL" id="OX459120">
    <property type="protein sequence ID" value="CAI9098962.1"/>
    <property type="molecule type" value="Genomic_DNA"/>
</dbReference>
<dbReference type="PROSITE" id="PS50181">
    <property type="entry name" value="FBOX"/>
    <property type="match status" value="1"/>
</dbReference>
<evidence type="ECO:0000259" key="1">
    <source>
        <dbReference type="PROSITE" id="PS50181"/>
    </source>
</evidence>
<dbReference type="SUPFAM" id="SSF81383">
    <property type="entry name" value="F-box domain"/>
    <property type="match status" value="1"/>
</dbReference>
<keyword evidence="3" id="KW-1185">Reference proteome</keyword>
<evidence type="ECO:0000313" key="3">
    <source>
        <dbReference type="Proteomes" id="UP001161247"/>
    </source>
</evidence>